<dbReference type="AlphaFoldDB" id="A0A1M5ZS83"/>
<dbReference type="PROSITE" id="PS51257">
    <property type="entry name" value="PROKAR_LIPOPROTEIN"/>
    <property type="match status" value="1"/>
</dbReference>
<feature type="compositionally biased region" description="Polar residues" evidence="1">
    <location>
        <begin position="80"/>
        <end position="89"/>
    </location>
</feature>
<feature type="compositionally biased region" description="Basic and acidic residues" evidence="1">
    <location>
        <begin position="94"/>
        <end position="104"/>
    </location>
</feature>
<organism evidence="3 4">
    <name type="scientific">Desulfosporosinus lacus DSM 15449</name>
    <dbReference type="NCBI Taxonomy" id="1121420"/>
    <lineage>
        <taxon>Bacteria</taxon>
        <taxon>Bacillati</taxon>
        <taxon>Bacillota</taxon>
        <taxon>Clostridia</taxon>
        <taxon>Eubacteriales</taxon>
        <taxon>Desulfitobacteriaceae</taxon>
        <taxon>Desulfosporosinus</taxon>
    </lineage>
</organism>
<feature type="signal peptide" evidence="2">
    <location>
        <begin position="1"/>
        <end position="22"/>
    </location>
</feature>
<feature type="region of interest" description="Disordered" evidence="1">
    <location>
        <begin position="29"/>
        <end position="104"/>
    </location>
</feature>
<gene>
    <name evidence="3" type="ORF">SAMN02746098_03618</name>
</gene>
<keyword evidence="4" id="KW-1185">Reference proteome</keyword>
<accession>A0A1M5ZS83</accession>
<reference evidence="4" key="1">
    <citation type="submission" date="2016-11" db="EMBL/GenBank/DDBJ databases">
        <authorList>
            <person name="Varghese N."/>
            <person name="Submissions S."/>
        </authorList>
    </citation>
    <scope>NUCLEOTIDE SEQUENCE [LARGE SCALE GENOMIC DNA]</scope>
    <source>
        <strain evidence="4">DSM 15449</strain>
    </source>
</reference>
<dbReference type="Proteomes" id="UP000183954">
    <property type="component" value="Unassembled WGS sequence"/>
</dbReference>
<keyword evidence="2" id="KW-0732">Signal</keyword>
<dbReference type="RefSeq" id="WP_073031105.1">
    <property type="nucleotide sequence ID" value="NZ_FQXJ01000014.1"/>
</dbReference>
<name>A0A1M5ZS83_9FIRM</name>
<evidence type="ECO:0000313" key="3">
    <source>
        <dbReference type="EMBL" id="SHI27120.1"/>
    </source>
</evidence>
<protein>
    <submittedName>
        <fullName evidence="3">Uncharacterized protein</fullName>
    </submittedName>
</protein>
<dbReference type="EMBL" id="FQXJ01000014">
    <property type="protein sequence ID" value="SHI27120.1"/>
    <property type="molecule type" value="Genomic_DNA"/>
</dbReference>
<sequence length="276" mass="30734">MKHTRIMALVMALSVLTLSACSSGTPDDDMTANAIPSPLSSATVDPITPPTSTAPPTTEPTAKPSTEPVPAPPTADPVSEENTAVQETPVSLAERPEFSPEDRVREEELISLHGYSIGMTFAETQQVWKIPKNMIDYAIGRWTPEAPNLYIYIGNMGYEFKPGPDAVADHFDNYILQHIYYGETIFCANREPLSVLRDIELGDRIEDTLKSLPGNRTPRRWTMDQLYGEYGKPNSASLEYITNLGFYELRIYCESSWIRLSYGSSGKLWIAEVFSI</sequence>
<evidence type="ECO:0000256" key="2">
    <source>
        <dbReference type="SAM" id="SignalP"/>
    </source>
</evidence>
<evidence type="ECO:0000313" key="4">
    <source>
        <dbReference type="Proteomes" id="UP000183954"/>
    </source>
</evidence>
<dbReference type="STRING" id="1121420.SAMN02746098_03618"/>
<evidence type="ECO:0000256" key="1">
    <source>
        <dbReference type="SAM" id="MobiDB-lite"/>
    </source>
</evidence>
<feature type="chain" id="PRO_5012522513" evidence="2">
    <location>
        <begin position="23"/>
        <end position="276"/>
    </location>
</feature>
<proteinExistence type="predicted"/>
<feature type="compositionally biased region" description="Low complexity" evidence="1">
    <location>
        <begin position="54"/>
        <end position="66"/>
    </location>
</feature>